<evidence type="ECO:0000256" key="4">
    <source>
        <dbReference type="PROSITE-ProRule" id="PRU00290"/>
    </source>
</evidence>
<dbReference type="Proteomes" id="UP000094527">
    <property type="component" value="Unassembled WGS sequence"/>
</dbReference>
<evidence type="ECO:0000256" key="1">
    <source>
        <dbReference type="ARBA" id="ARBA00008025"/>
    </source>
</evidence>
<dbReference type="SMART" id="SM01270">
    <property type="entry name" value="Longin"/>
    <property type="match status" value="1"/>
</dbReference>
<evidence type="ECO:0000256" key="3">
    <source>
        <dbReference type="ARBA" id="ARBA00046280"/>
    </source>
</evidence>
<feature type="region of interest" description="Disordered" evidence="5">
    <location>
        <begin position="170"/>
        <end position="204"/>
    </location>
</feature>
<feature type="domain" description="Longin" evidence="6">
    <location>
        <begin position="3"/>
        <end position="112"/>
    </location>
</feature>
<dbReference type="Gene3D" id="3.30.450.50">
    <property type="entry name" value="Longin domain"/>
    <property type="match status" value="1"/>
</dbReference>
<dbReference type="FunFam" id="3.30.450.50:FF:000015">
    <property type="entry name" value="Synaptobrevin 2 isoform 1"/>
    <property type="match status" value="1"/>
</dbReference>
<evidence type="ECO:0000256" key="2">
    <source>
        <dbReference type="ARBA" id="ARBA00023136"/>
    </source>
</evidence>
<dbReference type="EMBL" id="LJIJ01001670">
    <property type="protein sequence ID" value="ODM91099.1"/>
    <property type="molecule type" value="Genomic_DNA"/>
</dbReference>
<organism evidence="8 9">
    <name type="scientific">Orchesella cincta</name>
    <name type="common">Springtail</name>
    <name type="synonym">Podura cincta</name>
    <dbReference type="NCBI Taxonomy" id="48709"/>
    <lineage>
        <taxon>Eukaryota</taxon>
        <taxon>Metazoa</taxon>
        <taxon>Ecdysozoa</taxon>
        <taxon>Arthropoda</taxon>
        <taxon>Hexapoda</taxon>
        <taxon>Collembola</taxon>
        <taxon>Entomobryomorpha</taxon>
        <taxon>Entomobryoidea</taxon>
        <taxon>Orchesellidae</taxon>
        <taxon>Orchesellinae</taxon>
        <taxon>Orchesella</taxon>
    </lineage>
</organism>
<dbReference type="PROSITE" id="PS50859">
    <property type="entry name" value="LONGIN"/>
    <property type="match status" value="1"/>
</dbReference>
<evidence type="ECO:0000313" key="9">
    <source>
        <dbReference type="Proteomes" id="UP000094527"/>
    </source>
</evidence>
<dbReference type="InterPro" id="IPR010908">
    <property type="entry name" value="Longin_dom"/>
</dbReference>
<dbReference type="AlphaFoldDB" id="A0A1D2MDS6"/>
<feature type="domain" description="V-SNARE coiled-coil homology" evidence="7">
    <location>
        <begin position="124"/>
        <end position="186"/>
    </location>
</feature>
<proteinExistence type="inferred from homology"/>
<dbReference type="PANTHER" id="PTHR21136">
    <property type="entry name" value="SNARE PROTEINS"/>
    <property type="match status" value="1"/>
</dbReference>
<dbReference type="Pfam" id="PF00957">
    <property type="entry name" value="Synaptobrevin"/>
    <property type="match status" value="1"/>
</dbReference>
<dbReference type="SUPFAM" id="SSF58038">
    <property type="entry name" value="SNARE fusion complex"/>
    <property type="match status" value="1"/>
</dbReference>
<comment type="subcellular location">
    <subcellularLocation>
        <location evidence="3">Endomembrane system</location>
        <topology evidence="3">Single-pass type IV membrane protein</topology>
    </subcellularLocation>
</comment>
<dbReference type="InterPro" id="IPR011012">
    <property type="entry name" value="Longin-like_dom_sf"/>
</dbReference>
<dbReference type="STRING" id="48709.A0A1D2MDS6"/>
<keyword evidence="4" id="KW-0175">Coiled coil</keyword>
<dbReference type="PANTHER" id="PTHR21136:SF179">
    <property type="entry name" value="VESICLE ASSOCIATED MEMBRANE PROTEIN 7-RELATED"/>
    <property type="match status" value="1"/>
</dbReference>
<dbReference type="GO" id="GO:0031201">
    <property type="term" value="C:SNARE complex"/>
    <property type="evidence" value="ECO:0007669"/>
    <property type="project" value="TreeGrafter"/>
</dbReference>
<dbReference type="GO" id="GO:0006887">
    <property type="term" value="P:exocytosis"/>
    <property type="evidence" value="ECO:0007669"/>
    <property type="project" value="TreeGrafter"/>
</dbReference>
<protein>
    <submittedName>
        <fullName evidence="8">Vesicle-associated membrane protein 7</fullName>
    </submittedName>
</protein>
<dbReference type="OMA" id="GYTYCIV"/>
<dbReference type="InterPro" id="IPR042855">
    <property type="entry name" value="V_SNARE_CC"/>
</dbReference>
<keyword evidence="9" id="KW-1185">Reference proteome</keyword>
<dbReference type="InterPro" id="IPR051097">
    <property type="entry name" value="Synaptobrevin-like_transport"/>
</dbReference>
<dbReference type="GO" id="GO:0000149">
    <property type="term" value="F:SNARE binding"/>
    <property type="evidence" value="ECO:0007669"/>
    <property type="project" value="TreeGrafter"/>
</dbReference>
<dbReference type="GO" id="GO:0006906">
    <property type="term" value="P:vesicle fusion"/>
    <property type="evidence" value="ECO:0007669"/>
    <property type="project" value="TreeGrafter"/>
</dbReference>
<dbReference type="OrthoDB" id="248747at2759"/>
<comment type="similarity">
    <text evidence="1">Belongs to the synaptobrevin family.</text>
</comment>
<dbReference type="PROSITE" id="PS50892">
    <property type="entry name" value="V_SNARE"/>
    <property type="match status" value="1"/>
</dbReference>
<evidence type="ECO:0000256" key="5">
    <source>
        <dbReference type="SAM" id="MobiDB-lite"/>
    </source>
</evidence>
<evidence type="ECO:0000313" key="8">
    <source>
        <dbReference type="EMBL" id="ODM91099.1"/>
    </source>
</evidence>
<keyword evidence="2" id="KW-0472">Membrane</keyword>
<comment type="caution">
    <text evidence="8">The sequence shown here is derived from an EMBL/GenBank/DDBJ whole genome shotgun (WGS) entry which is preliminary data.</text>
</comment>
<dbReference type="GO" id="GO:0012505">
    <property type="term" value="C:endomembrane system"/>
    <property type="evidence" value="ECO:0007669"/>
    <property type="project" value="UniProtKB-SubCell"/>
</dbReference>
<gene>
    <name evidence="8" type="ORF">Ocin01_15583</name>
</gene>
<accession>A0A1D2MDS6</accession>
<sequence length="204" mass="22741">MPILFTAIAHGTTILAKYASYVGNFIEVTEQVIEKIPAENNMMTYAHLNYFFHYLMEESLVYLCITDDDFEQAKAFLFLSDIKTRFEKKYGATWIRVALPNNAMNSDFSPVLAAQMKRYSGSWDLEEFQEQVDEVKNIMVENIENILSRGEHLDLLVKESENRNAVVKAAEQAPTGEAVNKATTGERASAAADGTGNGEAPAPS</sequence>
<evidence type="ECO:0000259" key="6">
    <source>
        <dbReference type="PROSITE" id="PS50859"/>
    </source>
</evidence>
<dbReference type="CDD" id="cd14824">
    <property type="entry name" value="Longin"/>
    <property type="match status" value="1"/>
</dbReference>
<dbReference type="Gene3D" id="1.20.5.110">
    <property type="match status" value="1"/>
</dbReference>
<name>A0A1D2MDS6_ORCCI</name>
<dbReference type="SUPFAM" id="SSF64356">
    <property type="entry name" value="SNARE-like"/>
    <property type="match status" value="1"/>
</dbReference>
<reference evidence="8 9" key="1">
    <citation type="journal article" date="2016" name="Genome Biol. Evol.">
        <title>Gene Family Evolution Reflects Adaptation to Soil Environmental Stressors in the Genome of the Collembolan Orchesella cincta.</title>
        <authorList>
            <person name="Faddeeva-Vakhrusheva A."/>
            <person name="Derks M.F."/>
            <person name="Anvar S.Y."/>
            <person name="Agamennone V."/>
            <person name="Suring W."/>
            <person name="Smit S."/>
            <person name="van Straalen N.M."/>
            <person name="Roelofs D."/>
        </authorList>
    </citation>
    <scope>NUCLEOTIDE SEQUENCE [LARGE SCALE GENOMIC DNA]</scope>
    <source>
        <tissue evidence="8">Mixed pool</tissue>
    </source>
</reference>
<dbReference type="GO" id="GO:0005484">
    <property type="term" value="F:SNAP receptor activity"/>
    <property type="evidence" value="ECO:0007669"/>
    <property type="project" value="TreeGrafter"/>
</dbReference>
<dbReference type="Pfam" id="PF13774">
    <property type="entry name" value="Longin"/>
    <property type="match status" value="1"/>
</dbReference>
<evidence type="ECO:0000259" key="7">
    <source>
        <dbReference type="PROSITE" id="PS50892"/>
    </source>
</evidence>